<dbReference type="PANTHER" id="PTHR43273">
    <property type="entry name" value="ANAEROBIC SULFATASE-MATURATING ENZYME HOMOLOG ASLB-RELATED"/>
    <property type="match status" value="1"/>
</dbReference>
<dbReference type="NCBIfam" id="TIGR04085">
    <property type="entry name" value="rSAM_more_4Fe4S"/>
    <property type="match status" value="1"/>
</dbReference>
<evidence type="ECO:0000256" key="6">
    <source>
        <dbReference type="ARBA" id="ARBA00023601"/>
    </source>
</evidence>
<dbReference type="InterPro" id="IPR007197">
    <property type="entry name" value="rSAM"/>
</dbReference>
<sequence>MLEQQYINILIFSYNGKSYIYTPETRFFWKISDSELCTNKKRFLSLKELEECCSEKKYQGIIEQINMLKKRKFIIDEKGESKKFEKKNFSFDYLVINPSNECNLDCWFCYAKNERKKENNKLEIEKSKEIIRYFADFKKKRKSETALGISLFYTSDVTLNFEYFREIVLFIEQIKKDYSFPIYYFLPSTNFFSPKQGFVDFVNEYKFLTVTLDSENEEVRKKVIDNLSKIRKEVVKHLIIPIHPMIENLVSLYSYYSKFFDYVSLRILRIESTHPQAWDKRKLSTFLKKIENLIDYLLTLKEKELLEFLKKIGPTDYILRYLNRLLSREKLFTRCPAGLTAVCVSPNSEIYPCSSLIGNEKYKLGVWSKKLNMQELDNDVVKSVEKIKECSSCPIRYICGGPCVDWKEKQSITGNVNKIECEINFRLVELLIYFIDTVNERFPLFFNKYEKEKKVKNKINYSLDLNQFVDFFSM</sequence>
<dbReference type="GO" id="GO:0046872">
    <property type="term" value="F:metal ion binding"/>
    <property type="evidence" value="ECO:0007669"/>
    <property type="project" value="UniProtKB-KW"/>
</dbReference>
<dbReference type="AlphaFoldDB" id="A0A9Y1FPJ8"/>
<evidence type="ECO:0000256" key="1">
    <source>
        <dbReference type="ARBA" id="ARBA00001966"/>
    </source>
</evidence>
<reference evidence="8" key="1">
    <citation type="journal article" date="2022" name="Nat. Microbiol.">
        <title>Unique mobile elements and scalable gene flow at the prokaryote-eukaryote boundary revealed by circularized Asgard archaea genomes.</title>
        <authorList>
            <person name="Wu F."/>
            <person name="Speth D.R."/>
            <person name="Philosof A."/>
            <person name="Cremiere A."/>
            <person name="Narayanan A."/>
            <person name="Barco R.A."/>
            <person name="Connon S.A."/>
            <person name="Amend J.P."/>
            <person name="Antoshechkin I.A."/>
            <person name="Orphan V.J."/>
        </authorList>
    </citation>
    <scope>NUCLEOTIDE SEQUENCE</scope>
    <source>
        <strain evidence="8">PR6</strain>
    </source>
</reference>
<proteinExistence type="inferred from homology"/>
<evidence type="ECO:0000259" key="7">
    <source>
        <dbReference type="Pfam" id="PF04055"/>
    </source>
</evidence>
<dbReference type="SUPFAM" id="SSF102114">
    <property type="entry name" value="Radical SAM enzymes"/>
    <property type="match status" value="1"/>
</dbReference>
<comment type="cofactor">
    <cofactor evidence="1">
        <name>[4Fe-4S] cluster</name>
        <dbReference type="ChEBI" id="CHEBI:49883"/>
    </cofactor>
</comment>
<comment type="similarity">
    <text evidence="6">Belongs to the radical SAM superfamily. Anaerobic sulfatase-maturating enzyme family.</text>
</comment>
<keyword evidence="4" id="KW-0408">Iron</keyword>
<evidence type="ECO:0000256" key="5">
    <source>
        <dbReference type="ARBA" id="ARBA00023014"/>
    </source>
</evidence>
<dbReference type="InterPro" id="IPR023885">
    <property type="entry name" value="4Fe4S-binding_SPASM_dom"/>
</dbReference>
<keyword evidence="3" id="KW-0479">Metal-binding</keyword>
<keyword evidence="2" id="KW-0949">S-adenosyl-L-methionine</keyword>
<keyword evidence="5" id="KW-0411">Iron-sulfur</keyword>
<accession>A0A9Y1FPJ8</accession>
<feature type="domain" description="Radical SAM core" evidence="7">
    <location>
        <begin position="96"/>
        <end position="238"/>
    </location>
</feature>
<dbReference type="GO" id="GO:0016491">
    <property type="term" value="F:oxidoreductase activity"/>
    <property type="evidence" value="ECO:0007669"/>
    <property type="project" value="InterPro"/>
</dbReference>
<evidence type="ECO:0000256" key="3">
    <source>
        <dbReference type="ARBA" id="ARBA00022723"/>
    </source>
</evidence>
<dbReference type="SFLD" id="SFLDS00029">
    <property type="entry name" value="Radical_SAM"/>
    <property type="match status" value="1"/>
</dbReference>
<dbReference type="CDD" id="cd01335">
    <property type="entry name" value="Radical_SAM"/>
    <property type="match status" value="1"/>
</dbReference>
<protein>
    <submittedName>
        <fullName evidence="8">SPASM domain-containing protein</fullName>
    </submittedName>
</protein>
<dbReference type="Proteomes" id="UP001200513">
    <property type="component" value="Chromosome"/>
</dbReference>
<dbReference type="InterPro" id="IPR058240">
    <property type="entry name" value="rSAM_sf"/>
</dbReference>
<dbReference type="Gene3D" id="3.20.20.70">
    <property type="entry name" value="Aldolase class I"/>
    <property type="match status" value="1"/>
</dbReference>
<evidence type="ECO:0000256" key="4">
    <source>
        <dbReference type="ARBA" id="ARBA00023004"/>
    </source>
</evidence>
<organism evidence="8">
    <name type="scientific">Candidatus Heimdallarchaeum endolithica</name>
    <dbReference type="NCBI Taxonomy" id="2876572"/>
    <lineage>
        <taxon>Archaea</taxon>
        <taxon>Promethearchaeati</taxon>
        <taxon>Candidatus Heimdallarchaeota</taxon>
        <taxon>Candidatus Heimdallarchaeia (ex Rinke et al. 2021) (nom. nud.)</taxon>
        <taxon>Candidatus Heimdallarchaeales</taxon>
        <taxon>Candidatus Heimdallarchaeaceae</taxon>
        <taxon>Candidatus Heimdallarchaeum</taxon>
    </lineage>
</organism>
<dbReference type="EMBL" id="CP084167">
    <property type="protein sequence ID" value="UJG44560.1"/>
    <property type="molecule type" value="Genomic_DNA"/>
</dbReference>
<dbReference type="GO" id="GO:0051536">
    <property type="term" value="F:iron-sulfur cluster binding"/>
    <property type="evidence" value="ECO:0007669"/>
    <property type="project" value="UniProtKB-KW"/>
</dbReference>
<evidence type="ECO:0000313" key="8">
    <source>
        <dbReference type="EMBL" id="UJG44560.1"/>
    </source>
</evidence>
<dbReference type="InterPro" id="IPR023867">
    <property type="entry name" value="Sulphatase_maturase_rSAM"/>
</dbReference>
<name>A0A9Y1FPJ8_9ARCH</name>
<dbReference type="InterPro" id="IPR013785">
    <property type="entry name" value="Aldolase_TIM"/>
</dbReference>
<dbReference type="Pfam" id="PF04055">
    <property type="entry name" value="Radical_SAM"/>
    <property type="match status" value="1"/>
</dbReference>
<dbReference type="PANTHER" id="PTHR43273:SF3">
    <property type="entry name" value="ANAEROBIC SULFATASE-MATURATING ENZYME HOMOLOG ASLB-RELATED"/>
    <property type="match status" value="1"/>
</dbReference>
<gene>
    <name evidence="8" type="ORF">K9W46_05115</name>
</gene>
<evidence type="ECO:0000256" key="2">
    <source>
        <dbReference type="ARBA" id="ARBA00022691"/>
    </source>
</evidence>